<comment type="caution">
    <text evidence="12">The sequence shown here is derived from an EMBL/GenBank/DDBJ whole genome shotgun (WGS) entry which is preliminary data.</text>
</comment>
<dbReference type="GO" id="GO:0032259">
    <property type="term" value="P:methylation"/>
    <property type="evidence" value="ECO:0007669"/>
    <property type="project" value="UniProtKB-KW"/>
</dbReference>
<dbReference type="PANTHER" id="PTHR10815">
    <property type="entry name" value="METHYLATED-DNA--PROTEIN-CYSTEINE METHYLTRANSFERASE"/>
    <property type="match status" value="1"/>
</dbReference>
<dbReference type="RefSeq" id="WP_179813041.1">
    <property type="nucleotide sequence ID" value="NZ_JACBZD010000001.1"/>
</dbReference>
<dbReference type="Pfam" id="PF01035">
    <property type="entry name" value="DNA_binding_1"/>
    <property type="match status" value="1"/>
</dbReference>
<dbReference type="Pfam" id="PF02870">
    <property type="entry name" value="Methyltransf_1N"/>
    <property type="match status" value="1"/>
</dbReference>
<keyword evidence="6" id="KW-0227">DNA damage</keyword>
<evidence type="ECO:0000256" key="5">
    <source>
        <dbReference type="ARBA" id="ARBA00022679"/>
    </source>
</evidence>
<feature type="compositionally biased region" description="Low complexity" evidence="9">
    <location>
        <begin position="16"/>
        <end position="73"/>
    </location>
</feature>
<gene>
    <name evidence="12" type="ORF">FHU37_001025</name>
</gene>
<evidence type="ECO:0000256" key="4">
    <source>
        <dbReference type="ARBA" id="ARBA00022603"/>
    </source>
</evidence>
<keyword evidence="7" id="KW-0234">DNA repair</keyword>
<dbReference type="InterPro" id="IPR014048">
    <property type="entry name" value="MethylDNA_cys_MeTrfase_DNA-bd"/>
</dbReference>
<dbReference type="PANTHER" id="PTHR10815:SF5">
    <property type="entry name" value="METHYLATED-DNA--PROTEIN-CYSTEINE METHYLTRANSFERASE"/>
    <property type="match status" value="1"/>
</dbReference>
<accession>A0A853A0P7</accession>
<evidence type="ECO:0000256" key="8">
    <source>
        <dbReference type="ARBA" id="ARBA00049348"/>
    </source>
</evidence>
<dbReference type="PROSITE" id="PS00374">
    <property type="entry name" value="MGMT"/>
    <property type="match status" value="1"/>
</dbReference>
<feature type="region of interest" description="Disordered" evidence="9">
    <location>
        <begin position="16"/>
        <end position="75"/>
    </location>
</feature>
<evidence type="ECO:0000256" key="2">
    <source>
        <dbReference type="ARBA" id="ARBA00008711"/>
    </source>
</evidence>
<dbReference type="EC" id="2.1.1.63" evidence="3"/>
<dbReference type="Gene3D" id="1.10.10.10">
    <property type="entry name" value="Winged helix-like DNA-binding domain superfamily/Winged helix DNA-binding domain"/>
    <property type="match status" value="1"/>
</dbReference>
<evidence type="ECO:0000256" key="7">
    <source>
        <dbReference type="ARBA" id="ARBA00023204"/>
    </source>
</evidence>
<evidence type="ECO:0000259" key="10">
    <source>
        <dbReference type="Pfam" id="PF01035"/>
    </source>
</evidence>
<evidence type="ECO:0000256" key="1">
    <source>
        <dbReference type="ARBA" id="ARBA00001286"/>
    </source>
</evidence>
<dbReference type="InterPro" id="IPR036388">
    <property type="entry name" value="WH-like_DNA-bd_sf"/>
</dbReference>
<dbReference type="GO" id="GO:0003908">
    <property type="term" value="F:methylated-DNA-[protein]-cysteine S-methyltransferase activity"/>
    <property type="evidence" value="ECO:0007669"/>
    <property type="project" value="UniProtKB-EC"/>
</dbReference>
<evidence type="ECO:0000256" key="6">
    <source>
        <dbReference type="ARBA" id="ARBA00022763"/>
    </source>
</evidence>
<dbReference type="InterPro" id="IPR036631">
    <property type="entry name" value="MGMT_N_sf"/>
</dbReference>
<dbReference type="GO" id="GO:0006281">
    <property type="term" value="P:DNA repair"/>
    <property type="evidence" value="ECO:0007669"/>
    <property type="project" value="UniProtKB-KW"/>
</dbReference>
<keyword evidence="5 12" id="KW-0808">Transferase</keyword>
<dbReference type="Gene3D" id="3.30.160.70">
    <property type="entry name" value="Methylated DNA-protein cysteine methyltransferase domain"/>
    <property type="match status" value="1"/>
</dbReference>
<dbReference type="SUPFAM" id="SSF46767">
    <property type="entry name" value="Methylated DNA-protein cysteine methyltransferase, C-terminal domain"/>
    <property type="match status" value="1"/>
</dbReference>
<sequence length="249" mass="24750">MTITPAFRVADLSGAAAPAAPGAPATTAGSVGPGPVTAGPASPADTGTPGTGTPSTGVPGGAARAEGRPPALATARHTTPLGDFLLGATEHGLLSCDLVGATGSAADRTPAATGAVPSPESRAHAGGWLELAARELDGYFAGSLRAFTVPVDLRLAAPFDRAVLAELAAVPYGETTTYGLLARKLALPPGAARAVGRVMALNPVMIIVPCHRVVGSDGRLTGYAGGLAAKRRLLDLESADRELRLDLGI</sequence>
<comment type="catalytic activity">
    <reaction evidence="8">
        <text>a 6-O-methyl-2'-deoxyguanosine in DNA + L-cysteinyl-[protein] = S-methyl-L-cysteinyl-[protein] + a 2'-deoxyguanosine in DNA</text>
        <dbReference type="Rhea" id="RHEA:24000"/>
        <dbReference type="Rhea" id="RHEA-COMP:10131"/>
        <dbReference type="Rhea" id="RHEA-COMP:10132"/>
        <dbReference type="Rhea" id="RHEA-COMP:11367"/>
        <dbReference type="Rhea" id="RHEA-COMP:11368"/>
        <dbReference type="ChEBI" id="CHEBI:29950"/>
        <dbReference type="ChEBI" id="CHEBI:82612"/>
        <dbReference type="ChEBI" id="CHEBI:85445"/>
        <dbReference type="ChEBI" id="CHEBI:85448"/>
        <dbReference type="EC" id="2.1.1.63"/>
    </reaction>
</comment>
<evidence type="ECO:0000256" key="9">
    <source>
        <dbReference type="SAM" id="MobiDB-lite"/>
    </source>
</evidence>
<name>A0A853A0P7_9ACTN</name>
<evidence type="ECO:0000313" key="13">
    <source>
        <dbReference type="Proteomes" id="UP000567795"/>
    </source>
</evidence>
<feature type="domain" description="Methylated-DNA-[protein]-cysteine S-methyltransferase DNA binding" evidence="10">
    <location>
        <begin position="158"/>
        <end position="238"/>
    </location>
</feature>
<dbReference type="InterPro" id="IPR036217">
    <property type="entry name" value="MethylDNA_cys_MeTrfase_DNAb"/>
</dbReference>
<organism evidence="12 13">
    <name type="scientific">Allostreptomyces psammosilenae</name>
    <dbReference type="NCBI Taxonomy" id="1892865"/>
    <lineage>
        <taxon>Bacteria</taxon>
        <taxon>Bacillati</taxon>
        <taxon>Actinomycetota</taxon>
        <taxon>Actinomycetes</taxon>
        <taxon>Kitasatosporales</taxon>
        <taxon>Streptomycetaceae</taxon>
        <taxon>Allostreptomyces</taxon>
    </lineage>
</organism>
<comment type="catalytic activity">
    <reaction evidence="1">
        <text>a 4-O-methyl-thymidine in DNA + L-cysteinyl-[protein] = a thymidine in DNA + S-methyl-L-cysteinyl-[protein]</text>
        <dbReference type="Rhea" id="RHEA:53428"/>
        <dbReference type="Rhea" id="RHEA-COMP:10131"/>
        <dbReference type="Rhea" id="RHEA-COMP:10132"/>
        <dbReference type="Rhea" id="RHEA-COMP:13555"/>
        <dbReference type="Rhea" id="RHEA-COMP:13556"/>
        <dbReference type="ChEBI" id="CHEBI:29950"/>
        <dbReference type="ChEBI" id="CHEBI:82612"/>
        <dbReference type="ChEBI" id="CHEBI:137386"/>
        <dbReference type="ChEBI" id="CHEBI:137387"/>
        <dbReference type="EC" id="2.1.1.63"/>
    </reaction>
</comment>
<feature type="domain" description="Methylguanine DNA methyltransferase ribonuclease-like" evidence="11">
    <location>
        <begin position="79"/>
        <end position="153"/>
    </location>
</feature>
<keyword evidence="13" id="KW-1185">Reference proteome</keyword>
<dbReference type="NCBIfam" id="TIGR00589">
    <property type="entry name" value="ogt"/>
    <property type="match status" value="1"/>
</dbReference>
<keyword evidence="4 12" id="KW-0489">Methyltransferase</keyword>
<evidence type="ECO:0000259" key="11">
    <source>
        <dbReference type="Pfam" id="PF02870"/>
    </source>
</evidence>
<dbReference type="FunFam" id="1.10.10.10:FF:000214">
    <property type="entry name" value="Methylated-DNA--protein-cysteine methyltransferase"/>
    <property type="match status" value="1"/>
</dbReference>
<dbReference type="AlphaFoldDB" id="A0A853A0P7"/>
<dbReference type="SUPFAM" id="SSF53155">
    <property type="entry name" value="Methylated DNA-protein cysteine methyltransferase domain"/>
    <property type="match status" value="1"/>
</dbReference>
<dbReference type="InterPro" id="IPR001497">
    <property type="entry name" value="MethylDNA_cys_MeTrfase_AS"/>
</dbReference>
<dbReference type="CDD" id="cd06445">
    <property type="entry name" value="ATase"/>
    <property type="match status" value="1"/>
</dbReference>
<protein>
    <recommendedName>
        <fullName evidence="3">methylated-DNA--[protein]-cysteine S-methyltransferase</fullName>
        <ecNumber evidence="3">2.1.1.63</ecNumber>
    </recommendedName>
</protein>
<comment type="similarity">
    <text evidence="2">Belongs to the MGMT family.</text>
</comment>
<evidence type="ECO:0000313" key="12">
    <source>
        <dbReference type="EMBL" id="NYI04082.1"/>
    </source>
</evidence>
<reference evidence="12 13" key="1">
    <citation type="submission" date="2020-07" db="EMBL/GenBank/DDBJ databases">
        <title>Sequencing the genomes of 1000 actinobacteria strains.</title>
        <authorList>
            <person name="Klenk H.-P."/>
        </authorList>
    </citation>
    <scope>NUCLEOTIDE SEQUENCE [LARGE SCALE GENOMIC DNA]</scope>
    <source>
        <strain evidence="12 13">DSM 42178</strain>
    </source>
</reference>
<proteinExistence type="inferred from homology"/>
<dbReference type="EMBL" id="JACBZD010000001">
    <property type="protein sequence ID" value="NYI04082.1"/>
    <property type="molecule type" value="Genomic_DNA"/>
</dbReference>
<evidence type="ECO:0000256" key="3">
    <source>
        <dbReference type="ARBA" id="ARBA00011918"/>
    </source>
</evidence>
<dbReference type="Proteomes" id="UP000567795">
    <property type="component" value="Unassembled WGS sequence"/>
</dbReference>
<dbReference type="InterPro" id="IPR008332">
    <property type="entry name" value="MethylG_MeTrfase_N"/>
</dbReference>